<dbReference type="SMART" id="SM00895">
    <property type="entry name" value="FCD"/>
    <property type="match status" value="1"/>
</dbReference>
<reference evidence="5" key="1">
    <citation type="submission" date="2022-06" db="EMBL/GenBank/DDBJ databases">
        <title>Whole genome shotgun sequencing (WGS) of Rathayibacter sp. ZW T2_19, isolated from stored onions (Allium cepa).</title>
        <authorList>
            <person name="Stoll D.A."/>
            <person name="Huch M."/>
        </authorList>
    </citation>
    <scope>NUCLEOTIDE SEQUENCE</scope>
    <source>
        <strain evidence="5">ZW T2_19</strain>
    </source>
</reference>
<dbReference type="SUPFAM" id="SSF46785">
    <property type="entry name" value="Winged helix' DNA-binding domain"/>
    <property type="match status" value="1"/>
</dbReference>
<evidence type="ECO:0000256" key="2">
    <source>
        <dbReference type="ARBA" id="ARBA00023125"/>
    </source>
</evidence>
<evidence type="ECO:0000256" key="3">
    <source>
        <dbReference type="ARBA" id="ARBA00023163"/>
    </source>
</evidence>
<dbReference type="SUPFAM" id="SSF48008">
    <property type="entry name" value="GntR ligand-binding domain-like"/>
    <property type="match status" value="1"/>
</dbReference>
<keyword evidence="6" id="KW-1185">Reference proteome</keyword>
<dbReference type="Proteomes" id="UP001155240">
    <property type="component" value="Unassembled WGS sequence"/>
</dbReference>
<protein>
    <submittedName>
        <fullName evidence="5">FadR family transcriptional regulator</fullName>
    </submittedName>
</protein>
<dbReference type="GO" id="GO:0003677">
    <property type="term" value="F:DNA binding"/>
    <property type="evidence" value="ECO:0007669"/>
    <property type="project" value="UniProtKB-KW"/>
</dbReference>
<dbReference type="Pfam" id="PF07729">
    <property type="entry name" value="FCD"/>
    <property type="match status" value="1"/>
</dbReference>
<comment type="caution">
    <text evidence="5">The sequence shown here is derived from an EMBL/GenBank/DDBJ whole genome shotgun (WGS) entry which is preliminary data.</text>
</comment>
<feature type="domain" description="HTH gntR-type" evidence="4">
    <location>
        <begin position="7"/>
        <end position="75"/>
    </location>
</feature>
<proteinExistence type="predicted"/>
<dbReference type="Gene3D" id="1.10.10.10">
    <property type="entry name" value="Winged helix-like DNA-binding domain superfamily/Winged helix DNA-binding domain"/>
    <property type="match status" value="1"/>
</dbReference>
<dbReference type="InterPro" id="IPR036388">
    <property type="entry name" value="WH-like_DNA-bd_sf"/>
</dbReference>
<dbReference type="CDD" id="cd07377">
    <property type="entry name" value="WHTH_GntR"/>
    <property type="match status" value="1"/>
</dbReference>
<dbReference type="GO" id="GO:0003700">
    <property type="term" value="F:DNA-binding transcription factor activity"/>
    <property type="evidence" value="ECO:0007669"/>
    <property type="project" value="InterPro"/>
</dbReference>
<dbReference type="InterPro" id="IPR011711">
    <property type="entry name" value="GntR_C"/>
</dbReference>
<dbReference type="PANTHER" id="PTHR43537">
    <property type="entry name" value="TRANSCRIPTIONAL REGULATOR, GNTR FAMILY"/>
    <property type="match status" value="1"/>
</dbReference>
<organism evidence="5 6">
    <name type="scientific">Rathayibacter rubneri</name>
    <dbReference type="NCBI Taxonomy" id="2950106"/>
    <lineage>
        <taxon>Bacteria</taxon>
        <taxon>Bacillati</taxon>
        <taxon>Actinomycetota</taxon>
        <taxon>Actinomycetes</taxon>
        <taxon>Micrococcales</taxon>
        <taxon>Microbacteriaceae</taxon>
        <taxon>Rathayibacter</taxon>
    </lineage>
</organism>
<dbReference type="RefSeq" id="WP_251944562.1">
    <property type="nucleotide sequence ID" value="NZ_JAMRYM010000019.1"/>
</dbReference>
<dbReference type="PANTHER" id="PTHR43537:SF5">
    <property type="entry name" value="UXU OPERON TRANSCRIPTIONAL REGULATOR"/>
    <property type="match status" value="1"/>
</dbReference>
<dbReference type="PRINTS" id="PR00035">
    <property type="entry name" value="HTHGNTR"/>
</dbReference>
<dbReference type="SMART" id="SM00345">
    <property type="entry name" value="HTH_GNTR"/>
    <property type="match status" value="1"/>
</dbReference>
<dbReference type="EMBL" id="JAMRYM010000019">
    <property type="protein sequence ID" value="MCM6762153.1"/>
    <property type="molecule type" value="Genomic_DNA"/>
</dbReference>
<gene>
    <name evidence="5" type="ORF">NB037_06950</name>
</gene>
<dbReference type="InterPro" id="IPR000524">
    <property type="entry name" value="Tscrpt_reg_HTH_GntR"/>
</dbReference>
<keyword evidence="1" id="KW-0805">Transcription regulation</keyword>
<dbReference type="Gene3D" id="1.20.120.530">
    <property type="entry name" value="GntR ligand-binding domain-like"/>
    <property type="match status" value="1"/>
</dbReference>
<evidence type="ECO:0000259" key="4">
    <source>
        <dbReference type="PROSITE" id="PS50949"/>
    </source>
</evidence>
<evidence type="ECO:0000256" key="1">
    <source>
        <dbReference type="ARBA" id="ARBA00023015"/>
    </source>
</evidence>
<dbReference type="Pfam" id="PF00392">
    <property type="entry name" value="GntR"/>
    <property type="match status" value="1"/>
</dbReference>
<evidence type="ECO:0000313" key="5">
    <source>
        <dbReference type="EMBL" id="MCM6762153.1"/>
    </source>
</evidence>
<keyword evidence="2" id="KW-0238">DNA-binding</keyword>
<dbReference type="AlphaFoldDB" id="A0A9X2DYT0"/>
<evidence type="ECO:0000313" key="6">
    <source>
        <dbReference type="Proteomes" id="UP001155240"/>
    </source>
</evidence>
<accession>A0A9X2DYT0</accession>
<keyword evidence="3" id="KW-0804">Transcription</keyword>
<sequence length="227" mass="24318">MVETSAETVPAVVVRHLEGLIARGRLLPGARLDSERAIAAELGVSRTAVRDALARMEAAGLVERRQGSGTRVSAMPPAERLLASGLERHLSDLAHSAELRRVLEPETARLAALRATPEDLRALVDVLERAAGCDDPDRSVRLDVEFHVGVARLTGNPLLVTMSDLTTSWTVEARIYSHLEDRGRAASLAGHRRILDALAAGDGESAAIAMREHLGEIETIIAEVVAP</sequence>
<dbReference type="PROSITE" id="PS50949">
    <property type="entry name" value="HTH_GNTR"/>
    <property type="match status" value="1"/>
</dbReference>
<dbReference type="InterPro" id="IPR036390">
    <property type="entry name" value="WH_DNA-bd_sf"/>
</dbReference>
<dbReference type="InterPro" id="IPR008920">
    <property type="entry name" value="TF_FadR/GntR_C"/>
</dbReference>
<name>A0A9X2DYT0_9MICO</name>